<sequence>MSSLSLLQAALRLANQTEGFQAPGHIAWRAHTESLKSVLADGKDTLFICPENRRHELTAQYGQAQGSAFSPSVNSAQGRPNGTDDTSATFSTIYWEGFNAEPDFSHYAQSIYERLERQGRLVFPAILADEQADSVRPFVVEGLECRTAITEPLVAEKLCEVGFHGITYALASEVPVCIQDGIEYRLFTISAYKGKAGVCLDQGHAVIYKGPWKHTVDDDGHTYLRGVRTAVCEKTFNLLMSQPYQGQFIPVRCYVEPPLEKSGFFDCNTPSIRDPKVTKGLLPITGSAEESCCADGSSCC</sequence>
<organism evidence="1 2">
    <name type="scientific">Pseudomonas chlororaphis subsp. aureofaciens</name>
    <dbReference type="NCBI Taxonomy" id="587851"/>
    <lineage>
        <taxon>Bacteria</taxon>
        <taxon>Pseudomonadati</taxon>
        <taxon>Pseudomonadota</taxon>
        <taxon>Gammaproteobacteria</taxon>
        <taxon>Pseudomonadales</taxon>
        <taxon>Pseudomonadaceae</taxon>
        <taxon>Pseudomonas</taxon>
    </lineage>
</organism>
<dbReference type="Proteomes" id="UP000280455">
    <property type="component" value="Chromosome"/>
</dbReference>
<keyword evidence="1" id="KW-0489">Methyltransferase</keyword>
<proteinExistence type="predicted"/>
<dbReference type="RefSeq" id="WP_124301302.1">
    <property type="nucleotide sequence ID" value="NZ_CP027721.1"/>
</dbReference>
<reference evidence="1 2" key="1">
    <citation type="submission" date="2018-03" db="EMBL/GenBank/DDBJ databases">
        <title>Diversity of phytobeneficial traits revealed by whole-genome analysis of worldwide-isolated phenazine-producing Pseudomonas spp.</title>
        <authorList>
            <person name="Biessy A."/>
            <person name="Novinscak A."/>
            <person name="Blom J."/>
            <person name="Leger G."/>
            <person name="Thomashow L.S."/>
            <person name="Cazorla F.M."/>
            <person name="Josic D."/>
            <person name="Filion M."/>
        </authorList>
    </citation>
    <scope>NUCLEOTIDE SEQUENCE [LARGE SCALE GENOMIC DNA]</scope>
    <source>
        <strain evidence="1 2">ChPhzS24</strain>
    </source>
</reference>
<name>A0AAD0ZHK8_9PSED</name>
<evidence type="ECO:0000313" key="1">
    <source>
        <dbReference type="EMBL" id="AZE28945.1"/>
    </source>
</evidence>
<keyword evidence="1" id="KW-0808">Transferase</keyword>
<gene>
    <name evidence="1" type="ORF">C4K07_2160</name>
</gene>
<dbReference type="GO" id="GO:0008168">
    <property type="term" value="F:methyltransferase activity"/>
    <property type="evidence" value="ECO:0007669"/>
    <property type="project" value="UniProtKB-KW"/>
</dbReference>
<protein>
    <submittedName>
        <fullName evidence="1">Methyltransferase</fullName>
    </submittedName>
</protein>
<dbReference type="AlphaFoldDB" id="A0AAD0ZHK8"/>
<accession>A0AAD0ZHK8</accession>
<evidence type="ECO:0000313" key="2">
    <source>
        <dbReference type="Proteomes" id="UP000280455"/>
    </source>
</evidence>
<dbReference type="GO" id="GO:0032259">
    <property type="term" value="P:methylation"/>
    <property type="evidence" value="ECO:0007669"/>
    <property type="project" value="UniProtKB-KW"/>
</dbReference>
<dbReference type="EMBL" id="CP027750">
    <property type="protein sequence ID" value="AZE28945.1"/>
    <property type="molecule type" value="Genomic_DNA"/>
</dbReference>